<dbReference type="OrthoDB" id="3354175at2759"/>
<evidence type="ECO:0000313" key="3">
    <source>
        <dbReference type="Proteomes" id="UP000807469"/>
    </source>
</evidence>
<accession>A0A9P5YZ22</accession>
<sequence>MPSSIGLDSVTLVSIFVEAILYGLFTALFVASTFILLRKFRRPKHISNKPLLIASFTMFILATVHIGTDLRRLMDAFLRSPDPVAALGQVNTPISLLKNTTYALQTLVGDAFILYRLYLVWNGDKRVVVPILICFVASIGVGIGALQAFAKAAPDALVFIVSLEHWIVSFFALTLFTNLCSTFLIACRTWWVHRRTRGIMKSGENVLPAMVLIIESGSIYSACLIILLVLYLSGSFAQYILLDAVTQVIGVVFTLVIVRVALGISTETVKTPSMNKSTTFRVSDMGGRSTDNSDAYLESNINMKPLNVKKTVEIVEYV</sequence>
<feature type="transmembrane region" description="Helical" evidence="1">
    <location>
        <begin position="102"/>
        <end position="120"/>
    </location>
</feature>
<feature type="transmembrane region" description="Helical" evidence="1">
    <location>
        <begin position="244"/>
        <end position="264"/>
    </location>
</feature>
<reference evidence="2" key="1">
    <citation type="submission" date="2020-11" db="EMBL/GenBank/DDBJ databases">
        <authorList>
            <consortium name="DOE Joint Genome Institute"/>
            <person name="Ahrendt S."/>
            <person name="Riley R."/>
            <person name="Andreopoulos W."/>
            <person name="Labutti K."/>
            <person name="Pangilinan J."/>
            <person name="Ruiz-Duenas F.J."/>
            <person name="Barrasa J.M."/>
            <person name="Sanchez-Garcia M."/>
            <person name="Camarero S."/>
            <person name="Miyauchi S."/>
            <person name="Serrano A."/>
            <person name="Linde D."/>
            <person name="Babiker R."/>
            <person name="Drula E."/>
            <person name="Ayuso-Fernandez I."/>
            <person name="Pacheco R."/>
            <person name="Padilla G."/>
            <person name="Ferreira P."/>
            <person name="Barriuso J."/>
            <person name="Kellner H."/>
            <person name="Castanera R."/>
            <person name="Alfaro M."/>
            <person name="Ramirez L."/>
            <person name="Pisabarro A.G."/>
            <person name="Kuo A."/>
            <person name="Tritt A."/>
            <person name="Lipzen A."/>
            <person name="He G."/>
            <person name="Yan M."/>
            <person name="Ng V."/>
            <person name="Cullen D."/>
            <person name="Martin F."/>
            <person name="Rosso M.-N."/>
            <person name="Henrissat B."/>
            <person name="Hibbett D."/>
            <person name="Martinez A.T."/>
            <person name="Grigoriev I.V."/>
        </authorList>
    </citation>
    <scope>NUCLEOTIDE SEQUENCE</scope>
    <source>
        <strain evidence="2">CIRM-BRFM 674</strain>
    </source>
</reference>
<keyword evidence="3" id="KW-1185">Reference proteome</keyword>
<dbReference type="AlphaFoldDB" id="A0A9P5YZ22"/>
<gene>
    <name evidence="2" type="ORF">BDN70DRAFT_862120</name>
</gene>
<feature type="transmembrane region" description="Helical" evidence="1">
    <location>
        <begin position="49"/>
        <end position="68"/>
    </location>
</feature>
<evidence type="ECO:0000313" key="2">
    <source>
        <dbReference type="EMBL" id="KAF9477285.1"/>
    </source>
</evidence>
<keyword evidence="1" id="KW-0812">Transmembrane</keyword>
<keyword evidence="1" id="KW-0472">Membrane</keyword>
<feature type="transmembrane region" description="Helical" evidence="1">
    <location>
        <begin position="12"/>
        <end position="37"/>
    </location>
</feature>
<feature type="transmembrane region" description="Helical" evidence="1">
    <location>
        <begin position="206"/>
        <end position="232"/>
    </location>
</feature>
<feature type="transmembrane region" description="Helical" evidence="1">
    <location>
        <begin position="166"/>
        <end position="186"/>
    </location>
</feature>
<dbReference type="Proteomes" id="UP000807469">
    <property type="component" value="Unassembled WGS sequence"/>
</dbReference>
<protein>
    <submittedName>
        <fullName evidence="2">Uncharacterized protein</fullName>
    </submittedName>
</protein>
<evidence type="ECO:0000256" key="1">
    <source>
        <dbReference type="SAM" id="Phobius"/>
    </source>
</evidence>
<organism evidence="2 3">
    <name type="scientific">Pholiota conissans</name>
    <dbReference type="NCBI Taxonomy" id="109636"/>
    <lineage>
        <taxon>Eukaryota</taxon>
        <taxon>Fungi</taxon>
        <taxon>Dikarya</taxon>
        <taxon>Basidiomycota</taxon>
        <taxon>Agaricomycotina</taxon>
        <taxon>Agaricomycetes</taxon>
        <taxon>Agaricomycetidae</taxon>
        <taxon>Agaricales</taxon>
        <taxon>Agaricineae</taxon>
        <taxon>Strophariaceae</taxon>
        <taxon>Pholiota</taxon>
    </lineage>
</organism>
<comment type="caution">
    <text evidence="2">The sequence shown here is derived from an EMBL/GenBank/DDBJ whole genome shotgun (WGS) entry which is preliminary data.</text>
</comment>
<dbReference type="EMBL" id="MU155266">
    <property type="protein sequence ID" value="KAF9477285.1"/>
    <property type="molecule type" value="Genomic_DNA"/>
</dbReference>
<keyword evidence="1" id="KW-1133">Transmembrane helix</keyword>
<name>A0A9P5YZ22_9AGAR</name>
<feature type="transmembrane region" description="Helical" evidence="1">
    <location>
        <begin position="127"/>
        <end position="146"/>
    </location>
</feature>
<proteinExistence type="predicted"/>